<dbReference type="EMBL" id="JACEZU010000017">
    <property type="protein sequence ID" value="MBA5690389.1"/>
    <property type="molecule type" value="Genomic_DNA"/>
</dbReference>
<organism evidence="2 3">
    <name type="scientific">Rugamonas apoptosis</name>
    <dbReference type="NCBI Taxonomy" id="2758570"/>
    <lineage>
        <taxon>Bacteria</taxon>
        <taxon>Pseudomonadati</taxon>
        <taxon>Pseudomonadota</taxon>
        <taxon>Betaproteobacteria</taxon>
        <taxon>Burkholderiales</taxon>
        <taxon>Oxalobacteraceae</taxon>
        <taxon>Telluria group</taxon>
        <taxon>Rugamonas</taxon>
    </lineage>
</organism>
<reference evidence="2 3" key="1">
    <citation type="submission" date="2020-07" db="EMBL/GenBank/DDBJ databases">
        <title>Novel species isolated from subtropical streams in China.</title>
        <authorList>
            <person name="Lu H."/>
        </authorList>
    </citation>
    <scope>NUCLEOTIDE SEQUENCE [LARGE SCALE GENOMIC DNA]</scope>
    <source>
        <strain evidence="2 3">LX47W</strain>
    </source>
</reference>
<dbReference type="AlphaFoldDB" id="A0A7W2FEX7"/>
<feature type="chain" id="PRO_5031210231" evidence="1">
    <location>
        <begin position="20"/>
        <end position="139"/>
    </location>
</feature>
<protein>
    <submittedName>
        <fullName evidence="2">Uncharacterized protein</fullName>
    </submittedName>
</protein>
<dbReference type="RefSeq" id="WP_182157192.1">
    <property type="nucleotide sequence ID" value="NZ_JACEZU010000017.1"/>
</dbReference>
<evidence type="ECO:0000313" key="3">
    <source>
        <dbReference type="Proteomes" id="UP000573499"/>
    </source>
</evidence>
<accession>A0A7W2FEX7</accession>
<proteinExistence type="predicted"/>
<feature type="signal peptide" evidence="1">
    <location>
        <begin position="1"/>
        <end position="19"/>
    </location>
</feature>
<dbReference type="Proteomes" id="UP000573499">
    <property type="component" value="Unassembled WGS sequence"/>
</dbReference>
<comment type="caution">
    <text evidence="2">The sequence shown here is derived from an EMBL/GenBank/DDBJ whole genome shotgun (WGS) entry which is preliminary data.</text>
</comment>
<sequence>MKQFPYAALLSALALSATAQTPDTVRIPAASPHITLPEHPYHMSEATLYTLKGAYDLSNGKSLSVFSRGNALYAEVDNEGRHRLMPAAANTFVATDRQLKLELNEHDDGTITGALTMVVPATQISGVNAGEKLVVATFR</sequence>
<keyword evidence="1" id="KW-0732">Signal</keyword>
<evidence type="ECO:0000256" key="1">
    <source>
        <dbReference type="SAM" id="SignalP"/>
    </source>
</evidence>
<keyword evidence="3" id="KW-1185">Reference proteome</keyword>
<name>A0A7W2FEX7_9BURK</name>
<gene>
    <name evidence="2" type="ORF">H3H39_25430</name>
</gene>
<evidence type="ECO:0000313" key="2">
    <source>
        <dbReference type="EMBL" id="MBA5690389.1"/>
    </source>
</evidence>